<keyword evidence="2" id="KW-1185">Reference proteome</keyword>
<dbReference type="Proteomes" id="UP001202717">
    <property type="component" value="Chromosome"/>
</dbReference>
<proteinExistence type="predicted"/>
<name>A0ABY7RXB4_9FLAO</name>
<dbReference type="RefSeq" id="WP_249992878.1">
    <property type="nucleotide sequence ID" value="NZ_CP116221.1"/>
</dbReference>
<dbReference type="Pfam" id="PF13469">
    <property type="entry name" value="Sulfotransfer_3"/>
    <property type="match status" value="1"/>
</dbReference>
<dbReference type="SUPFAM" id="SSF52540">
    <property type="entry name" value="P-loop containing nucleoside triphosphate hydrolases"/>
    <property type="match status" value="1"/>
</dbReference>
<gene>
    <name evidence="1" type="ORF">MUN68_016520</name>
</gene>
<evidence type="ECO:0000313" key="2">
    <source>
        <dbReference type="Proteomes" id="UP001202717"/>
    </source>
</evidence>
<dbReference type="Gene3D" id="3.40.50.300">
    <property type="entry name" value="P-loop containing nucleotide triphosphate hydrolases"/>
    <property type="match status" value="1"/>
</dbReference>
<protein>
    <submittedName>
        <fullName evidence="1">Sulfotransferase</fullName>
    </submittedName>
</protein>
<accession>A0ABY7RXB4</accession>
<dbReference type="EMBL" id="CP116221">
    <property type="protein sequence ID" value="WCO01653.1"/>
    <property type="molecule type" value="Genomic_DNA"/>
</dbReference>
<reference evidence="1 2" key="1">
    <citation type="submission" date="2023-01" db="EMBL/GenBank/DDBJ databases">
        <title>Psychroserpens ponticola sp. nov., isolated from seawater.</title>
        <authorList>
            <person name="Kristyanto S."/>
            <person name="Jung J."/>
            <person name="Kim J.M."/>
            <person name="Jeon C.O."/>
        </authorList>
    </citation>
    <scope>NUCLEOTIDE SEQUENCE [LARGE SCALE GENOMIC DNA]</scope>
    <source>
        <strain evidence="1 2">MSW6</strain>
    </source>
</reference>
<evidence type="ECO:0000313" key="1">
    <source>
        <dbReference type="EMBL" id="WCO01653.1"/>
    </source>
</evidence>
<dbReference type="InterPro" id="IPR027417">
    <property type="entry name" value="P-loop_NTPase"/>
</dbReference>
<organism evidence="1 2">
    <name type="scientific">Psychroserpens ponticola</name>
    <dbReference type="NCBI Taxonomy" id="2932268"/>
    <lineage>
        <taxon>Bacteria</taxon>
        <taxon>Pseudomonadati</taxon>
        <taxon>Bacteroidota</taxon>
        <taxon>Flavobacteriia</taxon>
        <taxon>Flavobacteriales</taxon>
        <taxon>Flavobacteriaceae</taxon>
        <taxon>Psychroserpens</taxon>
    </lineage>
</organism>
<sequence>MSEKTLIYIIGAGRSGTTLLDIILGNNTNSISLGEINRFFKRKGNPPKRDLNSQVHLFWEAINKEVTKKHNEYKYSYVSKVFKKNEYHSHAFKVIFNKNDKEYSEILTTLYNSLYLKTSENILIESSKYPLRALNISRILSRDQYQIKYIYLKKDPVKVVQSFQKKHIEQPSKGFFAANVYYLFVNLLCRYIVKLLKVNGHNVSIVNYKDIIENSQQTINSISKDLNLDLSDLKTKLDTDKPLNTGFLFDGNRIRLKETLSLQTSSKIDAKNLKYYFTRMFNYIVYN</sequence>